<sequence length="326" mass="37139">MPQTTTRTSTMQRRHLTLGLFSSLTAGLLSTLALPARADDEGDFVILRARYGTENRHVDVTGRLRDLARQDRRFKLTNDLFGIDPDPGRTKTLRIFARDRYGREQQFEYREYDWVDGAQFIGWGRGNWGDEGGPGGWHGSRDDRHDDGNYVILYATYGASGRDVDVTDRLRDLARRDQRLRLTNELFGVDPYPGQTKILRIFTRERGGQERTFEYREYQTIDGNQFVGWGRGDWGRGSDRGPVRPGPGGRFVIESASYGSGNRWVDVTQAVRAQVRGDRLDLPVSNDRFGVDPAPGERKTLSVTYRFGNEPSNTVRVSERDTLRLP</sequence>
<feature type="signal peptide" evidence="2">
    <location>
        <begin position="1"/>
        <end position="38"/>
    </location>
</feature>
<feature type="chain" id="PRO_5012061067" description="DnaJ-like protein C11 C-terminal domain-containing protein" evidence="2">
    <location>
        <begin position="39"/>
        <end position="326"/>
    </location>
</feature>
<evidence type="ECO:0000313" key="5">
    <source>
        <dbReference type="Proteomes" id="UP000197446"/>
    </source>
</evidence>
<dbReference type="Proteomes" id="UP000197446">
    <property type="component" value="Unassembled WGS sequence"/>
</dbReference>
<dbReference type="Pfam" id="PF11875">
    <property type="entry name" value="DnaJ-like_C11_C"/>
    <property type="match status" value="1"/>
</dbReference>
<gene>
    <name evidence="4" type="ORF">CDO81_11195</name>
</gene>
<accession>A0A254N9L2</accession>
<keyword evidence="5" id="KW-1185">Reference proteome</keyword>
<evidence type="ECO:0000256" key="1">
    <source>
        <dbReference type="ARBA" id="ARBA00023186"/>
    </source>
</evidence>
<evidence type="ECO:0000313" key="4">
    <source>
        <dbReference type="EMBL" id="OWR04264.1"/>
    </source>
</evidence>
<evidence type="ECO:0000256" key="2">
    <source>
        <dbReference type="SAM" id="SignalP"/>
    </source>
</evidence>
<keyword evidence="2" id="KW-0732">Signal</keyword>
<dbReference type="InterPro" id="IPR024586">
    <property type="entry name" value="DnaJ-like_C11_C"/>
</dbReference>
<keyword evidence="1" id="KW-0143">Chaperone</keyword>
<name>A0A254N9L2_9BURK</name>
<dbReference type="AlphaFoldDB" id="A0A254N9L2"/>
<evidence type="ECO:0000259" key="3">
    <source>
        <dbReference type="Pfam" id="PF11875"/>
    </source>
</evidence>
<organism evidence="4 5">
    <name type="scientific">Roseateles puraquae</name>
    <dbReference type="NCBI Taxonomy" id="431059"/>
    <lineage>
        <taxon>Bacteria</taxon>
        <taxon>Pseudomonadati</taxon>
        <taxon>Pseudomonadota</taxon>
        <taxon>Betaproteobacteria</taxon>
        <taxon>Burkholderiales</taxon>
        <taxon>Sphaerotilaceae</taxon>
        <taxon>Roseateles</taxon>
    </lineage>
</organism>
<proteinExistence type="predicted"/>
<feature type="domain" description="DnaJ-like protein C11 C-terminal" evidence="3">
    <location>
        <begin position="260"/>
        <end position="326"/>
    </location>
</feature>
<protein>
    <recommendedName>
        <fullName evidence="3">DnaJ-like protein C11 C-terminal domain-containing protein</fullName>
    </recommendedName>
</protein>
<reference evidence="4 5" key="1">
    <citation type="journal article" date="2007" name="Int. J. Syst. Evol. Microbiol.">
        <title>Description of Pelomonas aquatica sp. nov. and Pelomonas puraquae sp. nov., isolated from industrial and haemodialysis water.</title>
        <authorList>
            <person name="Gomila M."/>
            <person name="Bowien B."/>
            <person name="Falsen E."/>
            <person name="Moore E.R."/>
            <person name="Lalucat J."/>
        </authorList>
    </citation>
    <scope>NUCLEOTIDE SEQUENCE [LARGE SCALE GENOMIC DNA]</scope>
    <source>
        <strain evidence="4 5">CCUG 52769</strain>
    </source>
</reference>
<comment type="caution">
    <text evidence="4">The sequence shown here is derived from an EMBL/GenBank/DDBJ whole genome shotgun (WGS) entry which is preliminary data.</text>
</comment>
<dbReference type="EMBL" id="NISI01000003">
    <property type="protein sequence ID" value="OWR04264.1"/>
    <property type="molecule type" value="Genomic_DNA"/>
</dbReference>